<dbReference type="GO" id="GO:0043565">
    <property type="term" value="F:sequence-specific DNA binding"/>
    <property type="evidence" value="ECO:0007669"/>
    <property type="project" value="InterPro"/>
</dbReference>
<keyword evidence="1" id="KW-0805">Transcription regulation</keyword>
<dbReference type="InterPro" id="IPR009057">
    <property type="entry name" value="Homeodomain-like_sf"/>
</dbReference>
<dbReference type="PROSITE" id="PS01124">
    <property type="entry name" value="HTH_ARAC_FAMILY_2"/>
    <property type="match status" value="1"/>
</dbReference>
<dbReference type="Pfam" id="PF12833">
    <property type="entry name" value="HTH_18"/>
    <property type="match status" value="1"/>
</dbReference>
<dbReference type="PANTHER" id="PTHR43436">
    <property type="entry name" value="ARAC-FAMILY TRANSCRIPTIONAL REGULATOR"/>
    <property type="match status" value="1"/>
</dbReference>
<sequence>MKHRVSEPMSTTTTRTQGLARAIARFAQSDGDYTTAIPALSLHRRKGPTEPLHCIFNLGLGVVAQGHKQALAGKEVVNYGPGQSMLASIDLPVISHVTRASIEEPMLGLMLTLDSRDIVKTAVEMQLPAPPRTPAFTPITIETLDDALIGVLIRLIELLGQPALAPQLAPLFQQEIIVRLLAGPHSPQLQHLAANGSPSQQIARAVRWLKQNFSKGLQVDDLAAHAHMSPSTFRQHFRNITGTSPLQYQKQLRLQEARQLMLNLGIDAGSAAIQVGYESASQFSREYSRLFGAPPQQDVRRLRLS</sequence>
<keyword evidence="4" id="KW-0238">DNA-binding</keyword>
<dbReference type="RefSeq" id="WP_090682849.1">
    <property type="nucleotide sequence ID" value="NZ_CADERL010000002.1"/>
</dbReference>
<feature type="domain" description="HTH araC/xylS-type" evidence="3">
    <location>
        <begin position="203"/>
        <end position="301"/>
    </location>
</feature>
<evidence type="ECO:0000313" key="5">
    <source>
        <dbReference type="Proteomes" id="UP000199706"/>
    </source>
</evidence>
<protein>
    <submittedName>
        <fullName evidence="4">AraC-type DNA-binding protein</fullName>
    </submittedName>
</protein>
<dbReference type="SUPFAM" id="SSF46689">
    <property type="entry name" value="Homeodomain-like"/>
    <property type="match status" value="2"/>
</dbReference>
<reference evidence="4 5" key="1">
    <citation type="submission" date="2016-10" db="EMBL/GenBank/DDBJ databases">
        <authorList>
            <person name="de Groot N.N."/>
        </authorList>
    </citation>
    <scope>NUCLEOTIDE SEQUENCE [LARGE SCALE GENOMIC DNA]</scope>
    <source>
        <strain evidence="4 5">LMG 2247</strain>
    </source>
</reference>
<organism evidence="4 5">
    <name type="scientific">Paraburkholderia phenazinium</name>
    <dbReference type="NCBI Taxonomy" id="60549"/>
    <lineage>
        <taxon>Bacteria</taxon>
        <taxon>Pseudomonadati</taxon>
        <taxon>Pseudomonadota</taxon>
        <taxon>Betaproteobacteria</taxon>
        <taxon>Burkholderiales</taxon>
        <taxon>Burkholderiaceae</taxon>
        <taxon>Paraburkholderia</taxon>
    </lineage>
</organism>
<evidence type="ECO:0000259" key="3">
    <source>
        <dbReference type="PROSITE" id="PS01124"/>
    </source>
</evidence>
<dbReference type="InterPro" id="IPR009594">
    <property type="entry name" value="Tscrpt_reg_HTH_AraC_N"/>
</dbReference>
<gene>
    <name evidence="4" type="ORF">SAMN05216466_102650</name>
</gene>
<dbReference type="GO" id="GO:0003700">
    <property type="term" value="F:DNA-binding transcription factor activity"/>
    <property type="evidence" value="ECO:0007669"/>
    <property type="project" value="InterPro"/>
</dbReference>
<dbReference type="InterPro" id="IPR018060">
    <property type="entry name" value="HTH_AraC"/>
</dbReference>
<proteinExistence type="predicted"/>
<dbReference type="Pfam" id="PF06719">
    <property type="entry name" value="AraC_N"/>
    <property type="match status" value="1"/>
</dbReference>
<evidence type="ECO:0000256" key="2">
    <source>
        <dbReference type="ARBA" id="ARBA00023163"/>
    </source>
</evidence>
<evidence type="ECO:0000313" key="4">
    <source>
        <dbReference type="EMBL" id="SDG26136.1"/>
    </source>
</evidence>
<dbReference type="Gene3D" id="1.10.10.60">
    <property type="entry name" value="Homeodomain-like"/>
    <property type="match status" value="2"/>
</dbReference>
<dbReference type="OrthoDB" id="34150at2"/>
<dbReference type="AlphaFoldDB" id="A0A1G7SSN1"/>
<dbReference type="SMART" id="SM00342">
    <property type="entry name" value="HTH_ARAC"/>
    <property type="match status" value="1"/>
</dbReference>
<keyword evidence="2" id="KW-0804">Transcription</keyword>
<accession>A0A1G7SSN1</accession>
<dbReference type="Proteomes" id="UP000199706">
    <property type="component" value="Unassembled WGS sequence"/>
</dbReference>
<dbReference type="EMBL" id="FNCJ01000002">
    <property type="protein sequence ID" value="SDG26136.1"/>
    <property type="molecule type" value="Genomic_DNA"/>
</dbReference>
<evidence type="ECO:0000256" key="1">
    <source>
        <dbReference type="ARBA" id="ARBA00023015"/>
    </source>
</evidence>
<dbReference type="PANTHER" id="PTHR43436:SF1">
    <property type="entry name" value="TRANSCRIPTIONAL REGULATORY PROTEIN"/>
    <property type="match status" value="1"/>
</dbReference>
<name>A0A1G7SSN1_9BURK</name>